<dbReference type="PANTHER" id="PTHR30314">
    <property type="entry name" value="CELL DIVISION PROTEIN FTSZ-RELATED"/>
    <property type="match status" value="1"/>
</dbReference>
<dbReference type="InterPro" id="IPR008280">
    <property type="entry name" value="Tub_FtsZ_C"/>
</dbReference>
<evidence type="ECO:0000256" key="5">
    <source>
        <dbReference type="NCBIfam" id="TIGR00065"/>
    </source>
</evidence>
<dbReference type="GO" id="GO:0051258">
    <property type="term" value="P:protein polymerization"/>
    <property type="evidence" value="ECO:0007669"/>
    <property type="project" value="UniProtKB-UniRule"/>
</dbReference>
<evidence type="ECO:0000259" key="7">
    <source>
        <dbReference type="SMART" id="SM00865"/>
    </source>
</evidence>
<dbReference type="GO" id="GO:0005525">
    <property type="term" value="F:GTP binding"/>
    <property type="evidence" value="ECO:0007669"/>
    <property type="project" value="UniProtKB-UniRule"/>
</dbReference>
<dbReference type="InterPro" id="IPR045061">
    <property type="entry name" value="FtsZ/CetZ"/>
</dbReference>
<dbReference type="Gene3D" id="3.40.50.1440">
    <property type="entry name" value="Tubulin/FtsZ, GTPase domain"/>
    <property type="match status" value="1"/>
</dbReference>
<protein>
    <recommendedName>
        <fullName evidence="4 5">Cell division protein FtsZ</fullName>
    </recommendedName>
</protein>
<dbReference type="HAMAP" id="MF_00909">
    <property type="entry name" value="FtsZ"/>
    <property type="match status" value="1"/>
</dbReference>
<dbReference type="GO" id="GO:0043093">
    <property type="term" value="P:FtsZ-dependent cytokinesis"/>
    <property type="evidence" value="ECO:0007669"/>
    <property type="project" value="UniProtKB-UniRule"/>
</dbReference>
<dbReference type="PATRIC" id="fig|1618605.3.peg.620"/>
<comment type="subunit">
    <text evidence="4">Homodimer. Polymerizes to form a dynamic ring structure in a strictly GTP-dependent manner. Interacts directly with several other division proteins.</text>
</comment>
<dbReference type="EMBL" id="LCRO01000013">
    <property type="protein sequence ID" value="KKW35242.1"/>
    <property type="molecule type" value="Genomic_DNA"/>
</dbReference>
<evidence type="ECO:0000256" key="2">
    <source>
        <dbReference type="ARBA" id="ARBA00022741"/>
    </source>
</evidence>
<dbReference type="CDD" id="cd02201">
    <property type="entry name" value="FtsZ_type1"/>
    <property type="match status" value="1"/>
</dbReference>
<dbReference type="GO" id="GO:0003924">
    <property type="term" value="F:GTPase activity"/>
    <property type="evidence" value="ECO:0007669"/>
    <property type="project" value="UniProtKB-UniRule"/>
</dbReference>
<dbReference type="PRINTS" id="PR00423">
    <property type="entry name" value="CELLDVISFTSZ"/>
</dbReference>
<dbReference type="AlphaFoldDB" id="A0A0G2A319"/>
<dbReference type="NCBIfam" id="TIGR00065">
    <property type="entry name" value="ftsZ"/>
    <property type="match status" value="1"/>
</dbReference>
<reference evidence="8 9" key="1">
    <citation type="journal article" date="2015" name="Nature">
        <title>rRNA introns, odd ribosomes, and small enigmatic genomes across a large radiation of phyla.</title>
        <authorList>
            <person name="Brown C.T."/>
            <person name="Hug L.A."/>
            <person name="Thomas B.C."/>
            <person name="Sharon I."/>
            <person name="Castelle C.J."/>
            <person name="Singh A."/>
            <person name="Wilkins M.J."/>
            <person name="Williams K.H."/>
            <person name="Banfield J.F."/>
        </authorList>
    </citation>
    <scope>NUCLEOTIDE SEQUENCE [LARGE SCALE GENOMIC DNA]</scope>
</reference>
<feature type="binding site" evidence="4">
    <location>
        <position position="131"/>
    </location>
    <ligand>
        <name>GTP</name>
        <dbReference type="ChEBI" id="CHEBI:37565"/>
    </ligand>
</feature>
<gene>
    <name evidence="4" type="primary">ftsZ</name>
    <name evidence="8" type="ORF">UY83_C0013G0003</name>
</gene>
<evidence type="ECO:0000256" key="4">
    <source>
        <dbReference type="HAMAP-Rule" id="MF_00909"/>
    </source>
</evidence>
<dbReference type="InterPro" id="IPR000158">
    <property type="entry name" value="Cell_div_FtsZ"/>
</dbReference>
<feature type="binding site" evidence="4">
    <location>
        <begin position="13"/>
        <end position="17"/>
    </location>
    <ligand>
        <name>GTP</name>
        <dbReference type="ChEBI" id="CHEBI:37565"/>
    </ligand>
</feature>
<keyword evidence="3 4" id="KW-0342">GTP-binding</keyword>
<dbReference type="SMART" id="SM00865">
    <property type="entry name" value="Tubulin_C"/>
    <property type="match status" value="1"/>
</dbReference>
<comment type="similarity">
    <text evidence="1 4">Belongs to the FtsZ family.</text>
</comment>
<dbReference type="GO" id="GO:0005737">
    <property type="term" value="C:cytoplasm"/>
    <property type="evidence" value="ECO:0007669"/>
    <property type="project" value="UniProtKB-SubCell"/>
</dbReference>
<dbReference type="SUPFAM" id="SSF55307">
    <property type="entry name" value="Tubulin C-terminal domain-like"/>
    <property type="match status" value="1"/>
</dbReference>
<organism evidence="8 9">
    <name type="scientific">Candidatus Adlerbacteria bacterium GW2011_GWA1_54_10</name>
    <dbReference type="NCBI Taxonomy" id="1618605"/>
    <lineage>
        <taxon>Bacteria</taxon>
        <taxon>Candidatus Adleribacteriota</taxon>
    </lineage>
</organism>
<dbReference type="GO" id="GO:0032153">
    <property type="term" value="C:cell division site"/>
    <property type="evidence" value="ECO:0007669"/>
    <property type="project" value="UniProtKB-UniRule"/>
</dbReference>
<evidence type="ECO:0000256" key="1">
    <source>
        <dbReference type="ARBA" id="ARBA00009690"/>
    </source>
</evidence>
<proteinExistence type="inferred from homology"/>
<dbReference type="Proteomes" id="UP000034740">
    <property type="component" value="Unassembled WGS sequence"/>
</dbReference>
<comment type="caution">
    <text evidence="8">The sequence shown here is derived from an EMBL/GenBank/DDBJ whole genome shotgun (WGS) entry which is preliminary data.</text>
</comment>
<keyword evidence="4" id="KW-0131">Cell cycle</keyword>
<sequence length="311" mass="33077">MNRAVIKLIGIGGAGGNAVDRMMQTDLKGIDLIAANTDVQDLRKVRAHRKLRLGYESTKGLGAGMNPELGKKAAQESVAEISQVLQGSDMVFLAAGLGGGTGGGATPVVARLAKEQGVLTVAVVGMPFSFEGSWRTRLAQAALKELELTVDTLLVIPNDKVLEAASLDITLLDAFWSADEVLRQAVQGISDLITKPGLINVDFADVRNLMARSGRAVFGMGKAKGEHRITQALNSALHSPFLSLSIQGARGILFNIAWLDDLSLAEVEETASILRQKASPEARIIFGAVRDRELKPGEVKITVLACGFPRE</sequence>
<dbReference type="SUPFAM" id="SSF52490">
    <property type="entry name" value="Tubulin nucleotide-binding domain-like"/>
    <property type="match status" value="1"/>
</dbReference>
<dbReference type="GO" id="GO:0000917">
    <property type="term" value="P:division septum assembly"/>
    <property type="evidence" value="ECO:0007669"/>
    <property type="project" value="UniProtKB-KW"/>
</dbReference>
<evidence type="ECO:0000259" key="6">
    <source>
        <dbReference type="SMART" id="SM00864"/>
    </source>
</evidence>
<feature type="binding site" evidence="4">
    <location>
        <position position="179"/>
    </location>
    <ligand>
        <name>GTP</name>
        <dbReference type="ChEBI" id="CHEBI:37565"/>
    </ligand>
</feature>
<comment type="subcellular location">
    <subcellularLocation>
        <location evidence="4">Cytoplasm</location>
    </subcellularLocation>
    <text evidence="4">Assembles at midcell at the inner surface of the cytoplasmic membrane.</text>
</comment>
<dbReference type="Pfam" id="PF00091">
    <property type="entry name" value="Tubulin"/>
    <property type="match status" value="1"/>
</dbReference>
<feature type="binding site" evidence="4">
    <location>
        <begin position="100"/>
        <end position="102"/>
    </location>
    <ligand>
        <name>GTP</name>
        <dbReference type="ChEBI" id="CHEBI:37565"/>
    </ligand>
</feature>
<dbReference type="InterPro" id="IPR036525">
    <property type="entry name" value="Tubulin/FtsZ_GTPase_sf"/>
</dbReference>
<feature type="binding site" evidence="4">
    <location>
        <position position="135"/>
    </location>
    <ligand>
        <name>GTP</name>
        <dbReference type="ChEBI" id="CHEBI:37565"/>
    </ligand>
</feature>
<evidence type="ECO:0000313" key="9">
    <source>
        <dbReference type="Proteomes" id="UP000034740"/>
    </source>
</evidence>
<dbReference type="InterPro" id="IPR018316">
    <property type="entry name" value="Tubulin/FtsZ_2-layer-sand-dom"/>
</dbReference>
<feature type="domain" description="Tubulin/FtsZ GTPase" evidence="6">
    <location>
        <begin position="5"/>
        <end position="197"/>
    </location>
</feature>
<feature type="domain" description="Tubulin/FtsZ 2-layer sandwich" evidence="7">
    <location>
        <begin position="199"/>
        <end position="311"/>
    </location>
</feature>
<dbReference type="FunFam" id="3.40.50.1440:FF:000001">
    <property type="entry name" value="Cell division protein FtsZ"/>
    <property type="match status" value="1"/>
</dbReference>
<keyword evidence="4" id="KW-0963">Cytoplasm</keyword>
<evidence type="ECO:0000256" key="3">
    <source>
        <dbReference type="ARBA" id="ARBA00023134"/>
    </source>
</evidence>
<dbReference type="SMART" id="SM00864">
    <property type="entry name" value="Tubulin"/>
    <property type="match status" value="1"/>
</dbReference>
<keyword evidence="2 4" id="KW-0547">Nucleotide-binding</keyword>
<accession>A0A0G2A319</accession>
<dbReference type="InterPro" id="IPR024757">
    <property type="entry name" value="FtsZ_C"/>
</dbReference>
<dbReference type="Pfam" id="PF12327">
    <property type="entry name" value="FtsZ_C"/>
    <property type="match status" value="1"/>
</dbReference>
<keyword evidence="4 8" id="KW-0132">Cell division</keyword>
<evidence type="ECO:0000313" key="8">
    <source>
        <dbReference type="EMBL" id="KKW35242.1"/>
    </source>
</evidence>
<name>A0A0G2A319_9BACT</name>
<keyword evidence="4" id="KW-0717">Septation</keyword>
<dbReference type="InterPro" id="IPR003008">
    <property type="entry name" value="Tubulin_FtsZ_GTPase"/>
</dbReference>
<comment type="function">
    <text evidence="4">Essential cell division protein that forms a contractile ring structure (Z ring) at the future cell division site. The regulation of the ring assembly controls the timing and the location of cell division. One of the functions of the FtsZ ring is to recruit other cell division proteins to the septum to produce a new cell wall between the dividing cells. Binds GTP and shows GTPase activity.</text>
</comment>
<dbReference type="PANTHER" id="PTHR30314:SF3">
    <property type="entry name" value="MITOCHONDRIAL DIVISION PROTEIN FSZA"/>
    <property type="match status" value="1"/>
</dbReference>